<keyword evidence="2" id="KW-1185">Reference proteome</keyword>
<reference evidence="1 2" key="1">
    <citation type="submission" date="2019-05" db="EMBL/GenBank/DDBJ databases">
        <title>Another draft genome of Portunus trituberculatus and its Hox gene families provides insights of decapod evolution.</title>
        <authorList>
            <person name="Jeong J.-H."/>
            <person name="Song I."/>
            <person name="Kim S."/>
            <person name="Choi T."/>
            <person name="Kim D."/>
            <person name="Ryu S."/>
            <person name="Kim W."/>
        </authorList>
    </citation>
    <scope>NUCLEOTIDE SEQUENCE [LARGE SCALE GENOMIC DNA]</scope>
    <source>
        <tissue evidence="1">Muscle</tissue>
    </source>
</reference>
<dbReference type="EMBL" id="VSRR010002197">
    <property type="protein sequence ID" value="MPC30118.1"/>
    <property type="molecule type" value="Genomic_DNA"/>
</dbReference>
<gene>
    <name evidence="1" type="ORF">E2C01_023377</name>
</gene>
<evidence type="ECO:0000313" key="1">
    <source>
        <dbReference type="EMBL" id="MPC30118.1"/>
    </source>
</evidence>
<dbReference type="Proteomes" id="UP000324222">
    <property type="component" value="Unassembled WGS sequence"/>
</dbReference>
<proteinExistence type="predicted"/>
<comment type="caution">
    <text evidence="1">The sequence shown here is derived from an EMBL/GenBank/DDBJ whole genome shotgun (WGS) entry which is preliminary data.</text>
</comment>
<sequence length="199" mass="22606">MLKTSAPVPDSQQRLCHHRPPCCFRRGLAALEDLDRNLALHPRGRLYWTALCKQLHSFPAPIGNCRSDGTRRVAAPPYGTYRRASRPFPFRVACRRRPPPPRTARERLSPGVPCGAPGHRDFAPRCVSGRERVEELATLRLASQCNQFIYCGRVCKGACRDAVKSVWLEALLCKVRNPDLEIAFTHGRLSFRRLHHHHC</sequence>
<organism evidence="1 2">
    <name type="scientific">Portunus trituberculatus</name>
    <name type="common">Swimming crab</name>
    <name type="synonym">Neptunus trituberculatus</name>
    <dbReference type="NCBI Taxonomy" id="210409"/>
    <lineage>
        <taxon>Eukaryota</taxon>
        <taxon>Metazoa</taxon>
        <taxon>Ecdysozoa</taxon>
        <taxon>Arthropoda</taxon>
        <taxon>Crustacea</taxon>
        <taxon>Multicrustacea</taxon>
        <taxon>Malacostraca</taxon>
        <taxon>Eumalacostraca</taxon>
        <taxon>Eucarida</taxon>
        <taxon>Decapoda</taxon>
        <taxon>Pleocyemata</taxon>
        <taxon>Brachyura</taxon>
        <taxon>Eubrachyura</taxon>
        <taxon>Portunoidea</taxon>
        <taxon>Portunidae</taxon>
        <taxon>Portuninae</taxon>
        <taxon>Portunus</taxon>
    </lineage>
</organism>
<protein>
    <submittedName>
        <fullName evidence="1">Uncharacterized protein</fullName>
    </submittedName>
</protein>
<name>A0A5B7E8N2_PORTR</name>
<evidence type="ECO:0000313" key="2">
    <source>
        <dbReference type="Proteomes" id="UP000324222"/>
    </source>
</evidence>
<accession>A0A5B7E8N2</accession>
<dbReference type="AlphaFoldDB" id="A0A5B7E8N2"/>